<keyword evidence="3" id="KW-0217">Developmental protein</keyword>
<comment type="similarity">
    <text evidence="1">Belongs to the Churchill family.</text>
</comment>
<dbReference type="PANTHER" id="PTHR31931:SF2">
    <property type="entry name" value="PROTEIN CHURCHILL"/>
    <property type="match status" value="1"/>
</dbReference>
<keyword evidence="4" id="KW-0479">Metal-binding</keyword>
<dbReference type="EMBL" id="HBIN01018000">
    <property type="protein sequence ID" value="CAE0443677.1"/>
    <property type="molecule type" value="Transcribed_RNA"/>
</dbReference>
<name>A0A7S3PM56_9STRA</name>
<evidence type="ECO:0000313" key="10">
    <source>
        <dbReference type="EMBL" id="CAE0443677.1"/>
    </source>
</evidence>
<keyword evidence="5" id="KW-0862">Zinc</keyword>
<accession>A0A7S3PM56</accession>
<dbReference type="GO" id="GO:0008270">
    <property type="term" value="F:zinc ion binding"/>
    <property type="evidence" value="ECO:0007669"/>
    <property type="project" value="InterPro"/>
</dbReference>
<evidence type="ECO:0000256" key="1">
    <source>
        <dbReference type="ARBA" id="ARBA00009577"/>
    </source>
</evidence>
<dbReference type="Pfam" id="PF06573">
    <property type="entry name" value="Churchill"/>
    <property type="match status" value="1"/>
</dbReference>
<evidence type="ECO:0000256" key="2">
    <source>
        <dbReference type="ARBA" id="ARBA00021000"/>
    </source>
</evidence>
<keyword evidence="6" id="KW-0805">Transcription regulation</keyword>
<keyword evidence="8" id="KW-0804">Transcription</keyword>
<dbReference type="Gene3D" id="2.60.40.4240">
    <property type="entry name" value="Transcription activator, Churchill"/>
    <property type="match status" value="2"/>
</dbReference>
<evidence type="ECO:0000256" key="8">
    <source>
        <dbReference type="ARBA" id="ARBA00023163"/>
    </source>
</evidence>
<sequence>MCKNCVLEAFPDRGTTVLDSGNYFVNLSVCVACGTKSIPSQIDLKVEKEDIDGGEDNDDEFETETDVEITTYQHQCGKDGCDHIIAEHFHRFHVEQGRQEYFMECLLCGRGCDSQLVHHDDNDSGEEGNGAIKVEADSYYEASYIQAEIAAAEEQPKETPEQKKNREDMFAALAMSMPVMEGADDDDEATDWE</sequence>
<dbReference type="AlphaFoldDB" id="A0A7S3PM56"/>
<evidence type="ECO:0000256" key="5">
    <source>
        <dbReference type="ARBA" id="ARBA00022833"/>
    </source>
</evidence>
<dbReference type="GO" id="GO:0008543">
    <property type="term" value="P:fibroblast growth factor receptor signaling pathway"/>
    <property type="evidence" value="ECO:0007669"/>
    <property type="project" value="TreeGrafter"/>
</dbReference>
<dbReference type="GO" id="GO:0045893">
    <property type="term" value="P:positive regulation of DNA-templated transcription"/>
    <property type="evidence" value="ECO:0007669"/>
    <property type="project" value="InterPro"/>
</dbReference>
<keyword evidence="7" id="KW-0010">Activator</keyword>
<feature type="region of interest" description="Disordered" evidence="9">
    <location>
        <begin position="151"/>
        <end position="193"/>
    </location>
</feature>
<dbReference type="InterPro" id="IPR009508">
    <property type="entry name" value="Transcrpt_activator_Churchill"/>
</dbReference>
<feature type="compositionally biased region" description="Acidic residues" evidence="9">
    <location>
        <begin position="182"/>
        <end position="193"/>
    </location>
</feature>
<evidence type="ECO:0000256" key="6">
    <source>
        <dbReference type="ARBA" id="ARBA00023015"/>
    </source>
</evidence>
<gene>
    <name evidence="10" type="ORF">ASTO00021_LOCUS13737</name>
</gene>
<proteinExistence type="inferred from homology"/>
<evidence type="ECO:0000256" key="9">
    <source>
        <dbReference type="SAM" id="MobiDB-lite"/>
    </source>
</evidence>
<dbReference type="InterPro" id="IPR038543">
    <property type="entry name" value="Churchill_sf"/>
</dbReference>
<reference evidence="10" key="1">
    <citation type="submission" date="2021-01" db="EMBL/GenBank/DDBJ databases">
        <authorList>
            <person name="Corre E."/>
            <person name="Pelletier E."/>
            <person name="Niang G."/>
            <person name="Scheremetjew M."/>
            <person name="Finn R."/>
            <person name="Kale V."/>
            <person name="Holt S."/>
            <person name="Cochrane G."/>
            <person name="Meng A."/>
            <person name="Brown T."/>
            <person name="Cohen L."/>
        </authorList>
    </citation>
    <scope>NUCLEOTIDE SEQUENCE</scope>
    <source>
        <strain evidence="10">GSBS06</strain>
    </source>
</reference>
<evidence type="ECO:0000256" key="3">
    <source>
        <dbReference type="ARBA" id="ARBA00022473"/>
    </source>
</evidence>
<protein>
    <recommendedName>
        <fullName evidence="2">Protein Churchill</fullName>
    </recommendedName>
</protein>
<dbReference type="PANTHER" id="PTHR31931">
    <property type="entry name" value="PROTEIN CHURCHILL"/>
    <property type="match status" value="1"/>
</dbReference>
<evidence type="ECO:0000256" key="7">
    <source>
        <dbReference type="ARBA" id="ARBA00023159"/>
    </source>
</evidence>
<feature type="compositionally biased region" description="Basic and acidic residues" evidence="9">
    <location>
        <begin position="154"/>
        <end position="169"/>
    </location>
</feature>
<organism evidence="10">
    <name type="scientific">Aplanochytrium stocchinoi</name>
    <dbReference type="NCBI Taxonomy" id="215587"/>
    <lineage>
        <taxon>Eukaryota</taxon>
        <taxon>Sar</taxon>
        <taxon>Stramenopiles</taxon>
        <taxon>Bigyra</taxon>
        <taxon>Labyrinthulomycetes</taxon>
        <taxon>Thraustochytrida</taxon>
        <taxon>Thraustochytriidae</taxon>
        <taxon>Aplanochytrium</taxon>
    </lineage>
</organism>
<evidence type="ECO:0000256" key="4">
    <source>
        <dbReference type="ARBA" id="ARBA00022723"/>
    </source>
</evidence>